<dbReference type="EMBL" id="AWXU01000037">
    <property type="protein sequence ID" value="KFN49336.1"/>
    <property type="molecule type" value="Genomic_DNA"/>
</dbReference>
<dbReference type="OrthoDB" id="6382779at2"/>
<feature type="chain" id="PRO_5001869573" description="Peptidase M61 catalytic domain-containing protein" evidence="1">
    <location>
        <begin position="35"/>
        <end position="421"/>
    </location>
</feature>
<protein>
    <recommendedName>
        <fullName evidence="4">Peptidase M61 catalytic domain-containing protein</fullName>
    </recommendedName>
</protein>
<keyword evidence="3" id="KW-1185">Reference proteome</keyword>
<dbReference type="RefSeq" id="WP_051239766.1">
    <property type="nucleotide sequence ID" value="NZ_AUFF01000003.1"/>
</dbReference>
<proteinExistence type="predicted"/>
<evidence type="ECO:0000313" key="3">
    <source>
        <dbReference type="Proteomes" id="UP000029391"/>
    </source>
</evidence>
<reference evidence="2 3" key="1">
    <citation type="submission" date="2013-09" db="EMBL/GenBank/DDBJ databases">
        <title>Genome sequencing of Arenimonas composti.</title>
        <authorList>
            <person name="Chen F."/>
            <person name="Wang G."/>
        </authorList>
    </citation>
    <scope>NUCLEOTIDE SEQUENCE [LARGE SCALE GENOMIC DNA]</scope>
    <source>
        <strain evidence="2 3">TR7-09</strain>
    </source>
</reference>
<dbReference type="Proteomes" id="UP000029391">
    <property type="component" value="Unassembled WGS sequence"/>
</dbReference>
<accession>A0A091BC58</accession>
<dbReference type="eggNOG" id="COG3975">
    <property type="taxonomic scope" value="Bacteria"/>
</dbReference>
<evidence type="ECO:0008006" key="4">
    <source>
        <dbReference type="Google" id="ProtNLM"/>
    </source>
</evidence>
<dbReference type="STRING" id="1121013.GCA_000426365_01653"/>
<evidence type="ECO:0000256" key="1">
    <source>
        <dbReference type="SAM" id="SignalP"/>
    </source>
</evidence>
<evidence type="ECO:0000313" key="2">
    <source>
        <dbReference type="EMBL" id="KFN49336.1"/>
    </source>
</evidence>
<comment type="caution">
    <text evidence="2">The sequence shown here is derived from an EMBL/GenBank/DDBJ whole genome shotgun (WGS) entry which is preliminary data.</text>
</comment>
<keyword evidence="1" id="KW-0732">Signal</keyword>
<gene>
    <name evidence="2" type="ORF">P873_11225</name>
</gene>
<feature type="signal peptide" evidence="1">
    <location>
        <begin position="1"/>
        <end position="34"/>
    </location>
</feature>
<name>A0A091BC58_9GAMM</name>
<dbReference type="AlphaFoldDB" id="A0A091BC58"/>
<sequence>MFRMPFPSAGRGRAAAWLAALLVALLVSAGPATAARTSYDLDYTVEFLPEDGQARVSIALKPGDGAVRSLRLKMPADRYTAVTGDGEVTRAGDHVTWVPPREGRARLRYRYRIDHQRQSGGYDARITADWVIVRGDDLVPSASVRATVGADSRARLRFVLPEGWTNVDTPFKHSRDRKSFVIVNPERNFDRPVGWIIAGAVGTRREVIDGTEISVAGPKGDVIRRNDMLAFFNGLVPAFENAFGDLPPKLLIVSAGDPMWRGGLSGPRSLFLHADRPLISENGTSTLTHEIFHVVTRIRGADGDDWIAESLAEYYSIELLRRANLLSDDRADRAQSWMVRHGRSIRSLTSDRSQGERTARGVQLLRELDAELRAASDGDHDLDDIVRALIPLREVSREDLREQFEKLAGKPSQVLATPLLN</sequence>
<organism evidence="2 3">
    <name type="scientific">Arenimonas composti TR7-09 = DSM 18010</name>
    <dbReference type="NCBI Taxonomy" id="1121013"/>
    <lineage>
        <taxon>Bacteria</taxon>
        <taxon>Pseudomonadati</taxon>
        <taxon>Pseudomonadota</taxon>
        <taxon>Gammaproteobacteria</taxon>
        <taxon>Lysobacterales</taxon>
        <taxon>Lysobacteraceae</taxon>
        <taxon>Arenimonas</taxon>
    </lineage>
</organism>